<keyword evidence="7 8" id="KW-0472">Membrane</keyword>
<dbReference type="Proteomes" id="UP000199556">
    <property type="component" value="Unassembled WGS sequence"/>
</dbReference>
<feature type="transmembrane region" description="Helical" evidence="8">
    <location>
        <begin position="37"/>
        <end position="56"/>
    </location>
</feature>
<dbReference type="RefSeq" id="WP_177217551.1">
    <property type="nucleotide sequence ID" value="NZ_FOUO01000002.1"/>
</dbReference>
<feature type="transmembrane region" description="Helical" evidence="8">
    <location>
        <begin position="155"/>
        <end position="175"/>
    </location>
</feature>
<dbReference type="AlphaFoldDB" id="A0A1I4PNX5"/>
<feature type="transmembrane region" description="Helical" evidence="8">
    <location>
        <begin position="122"/>
        <end position="143"/>
    </location>
</feature>
<proteinExistence type="inferred from homology"/>
<keyword evidence="6 8" id="KW-1133">Transmembrane helix</keyword>
<dbReference type="InterPro" id="IPR038770">
    <property type="entry name" value="Na+/solute_symporter_sf"/>
</dbReference>
<reference evidence="9 10" key="1">
    <citation type="submission" date="2016-10" db="EMBL/GenBank/DDBJ databases">
        <authorList>
            <person name="de Groot N.N."/>
        </authorList>
    </citation>
    <scope>NUCLEOTIDE SEQUENCE [LARGE SCALE GENOMIC DNA]</scope>
    <source>
        <strain evidence="9 10">DSM 4180</strain>
    </source>
</reference>
<feature type="transmembrane region" description="Helical" evidence="8">
    <location>
        <begin position="216"/>
        <end position="238"/>
    </location>
</feature>
<evidence type="ECO:0000256" key="6">
    <source>
        <dbReference type="ARBA" id="ARBA00022989"/>
    </source>
</evidence>
<evidence type="ECO:0000256" key="8">
    <source>
        <dbReference type="SAM" id="Phobius"/>
    </source>
</evidence>
<sequence>MTALALLVPTFLLLATGAVLRRWAGLGQGFWSDLEWLIYHILFPALLFGSLAGRPLELGNAAGMIQTGAFSLATGMLLARLGRGWMGLSRRDFASAFQCAFRFNSYIGFAILGGLYGDRGVAAFAILAGFMVPLANLGAVWALASHGQQGLLRELARNPLVLSTFAGLAWSLAGWPLPGMAATTLDFLGQAALPMGLLAAGAGLHLSGLGVHVPAVLYLGLVKLMAVPAVAFAAATWTGLQGPYFAAALVLAALPTASSAYILAVRMGGDGRIVAALIAATTLGGSLTLPFWLTLLP</sequence>
<dbReference type="InterPro" id="IPR004776">
    <property type="entry name" value="Mem_transp_PIN-like"/>
</dbReference>
<evidence type="ECO:0000313" key="9">
    <source>
        <dbReference type="EMBL" id="SFM29384.1"/>
    </source>
</evidence>
<dbReference type="GO" id="GO:0055085">
    <property type="term" value="P:transmembrane transport"/>
    <property type="evidence" value="ECO:0007669"/>
    <property type="project" value="InterPro"/>
</dbReference>
<keyword evidence="3" id="KW-0813">Transport</keyword>
<gene>
    <name evidence="9" type="ORF">SAMN05421721_10295</name>
</gene>
<evidence type="ECO:0000256" key="2">
    <source>
        <dbReference type="ARBA" id="ARBA00010145"/>
    </source>
</evidence>
<evidence type="ECO:0000256" key="7">
    <source>
        <dbReference type="ARBA" id="ARBA00023136"/>
    </source>
</evidence>
<evidence type="ECO:0000256" key="3">
    <source>
        <dbReference type="ARBA" id="ARBA00022448"/>
    </source>
</evidence>
<feature type="transmembrane region" description="Helical" evidence="8">
    <location>
        <begin position="187"/>
        <end position="204"/>
    </location>
</feature>
<dbReference type="EMBL" id="FOUO01000002">
    <property type="protein sequence ID" value="SFM29384.1"/>
    <property type="molecule type" value="Genomic_DNA"/>
</dbReference>
<dbReference type="Gene3D" id="1.20.1530.20">
    <property type="match status" value="1"/>
</dbReference>
<keyword evidence="10" id="KW-1185">Reference proteome</keyword>
<dbReference type="PANTHER" id="PTHR36838">
    <property type="entry name" value="AUXIN EFFLUX CARRIER FAMILY PROTEIN"/>
    <property type="match status" value="1"/>
</dbReference>
<dbReference type="STRING" id="195064.SAMN05421721_10295"/>
<keyword evidence="5 8" id="KW-0812">Transmembrane</keyword>
<evidence type="ECO:0000256" key="5">
    <source>
        <dbReference type="ARBA" id="ARBA00022692"/>
    </source>
</evidence>
<evidence type="ECO:0000256" key="1">
    <source>
        <dbReference type="ARBA" id="ARBA00004651"/>
    </source>
</evidence>
<feature type="transmembrane region" description="Helical" evidence="8">
    <location>
        <begin position="273"/>
        <end position="293"/>
    </location>
</feature>
<dbReference type="PANTHER" id="PTHR36838:SF4">
    <property type="entry name" value="AUXIN EFFLUX CARRIER FAMILY PROTEIN"/>
    <property type="match status" value="1"/>
</dbReference>
<feature type="transmembrane region" description="Helical" evidence="8">
    <location>
        <begin position="93"/>
        <end position="116"/>
    </location>
</feature>
<accession>A0A1I4PNX5</accession>
<evidence type="ECO:0008006" key="11">
    <source>
        <dbReference type="Google" id="ProtNLM"/>
    </source>
</evidence>
<protein>
    <recommendedName>
        <fullName evidence="11">Transporter</fullName>
    </recommendedName>
</protein>
<evidence type="ECO:0000256" key="4">
    <source>
        <dbReference type="ARBA" id="ARBA00022475"/>
    </source>
</evidence>
<comment type="subcellular location">
    <subcellularLocation>
        <location evidence="1">Cell membrane</location>
        <topology evidence="1">Multi-pass membrane protein</topology>
    </subcellularLocation>
</comment>
<feature type="transmembrane region" description="Helical" evidence="8">
    <location>
        <begin position="244"/>
        <end position="264"/>
    </location>
</feature>
<evidence type="ECO:0000313" key="10">
    <source>
        <dbReference type="Proteomes" id="UP000199556"/>
    </source>
</evidence>
<comment type="similarity">
    <text evidence="2">Belongs to the auxin efflux carrier (TC 2.A.69) family.</text>
</comment>
<dbReference type="Pfam" id="PF03547">
    <property type="entry name" value="Mem_trans"/>
    <property type="match status" value="1"/>
</dbReference>
<dbReference type="GO" id="GO:0005886">
    <property type="term" value="C:plasma membrane"/>
    <property type="evidence" value="ECO:0007669"/>
    <property type="project" value="UniProtKB-SubCell"/>
</dbReference>
<organism evidence="9 10">
    <name type="scientific">Ectothiorhodospira mobilis</name>
    <dbReference type="NCBI Taxonomy" id="195064"/>
    <lineage>
        <taxon>Bacteria</taxon>
        <taxon>Pseudomonadati</taxon>
        <taxon>Pseudomonadota</taxon>
        <taxon>Gammaproteobacteria</taxon>
        <taxon>Chromatiales</taxon>
        <taxon>Ectothiorhodospiraceae</taxon>
        <taxon>Ectothiorhodospira</taxon>
    </lineage>
</organism>
<keyword evidence="4" id="KW-1003">Cell membrane</keyword>
<name>A0A1I4PNX5_ECTMO</name>